<evidence type="ECO:0000313" key="3">
    <source>
        <dbReference type="Proteomes" id="UP000642144"/>
    </source>
</evidence>
<dbReference type="Proteomes" id="UP000642144">
    <property type="component" value="Unassembled WGS sequence"/>
</dbReference>
<accession>A0ABW9W7T7</accession>
<dbReference type="EMBL" id="WWCT01000026">
    <property type="protein sequence ID" value="MYN29773.1"/>
    <property type="molecule type" value="Genomic_DNA"/>
</dbReference>
<comment type="caution">
    <text evidence="2">The sequence shown here is derived from an EMBL/GenBank/DDBJ whole genome shotgun (WGS) entry which is preliminary data.</text>
</comment>
<dbReference type="Pfam" id="PF05893">
    <property type="entry name" value="LuxC"/>
    <property type="match status" value="1"/>
</dbReference>
<gene>
    <name evidence="2" type="ORF">GTP69_25535</name>
</gene>
<dbReference type="RefSeq" id="WP_161057509.1">
    <property type="nucleotide sequence ID" value="NZ_WWCT01000026.1"/>
</dbReference>
<sequence>MMNVQFFVPAEANGSDLDTVLRDGASRKLLAPFDPALVDFVIAFGKSILLDRESRNYPELVVLGNFFRAANIARLKEALATDDGSACFGRGLVFHIAPSNVDSVFLYSSLLSLLCGNVNLIRISRNAGPQLSFVLAKLAATLAQSELKGRFYVLTYEHDDAITMQISTHCHMRVVWGGDATVRKIRSLALRPTAAELCFPDRFSAAMLNADAVNALDAGALDELCGRFYNDAIWFAQQACSSPRLVAWIGGAEACTAARQRFWQAFAQLLPHKDYENSPGMAMDRFVTACLVATEPSYQETSALLFPTRILLDNTPLAAAKHYHCGNGLFYEQCFDEAPAFLRTLSDQEQTLSVFGYSAQEMAPWLGELPMRALDRITKIGQALDFGVIWDGTNLLQAFTRRISIQL</sequence>
<dbReference type="InterPro" id="IPR008670">
    <property type="entry name" value="CoA_reduct_LuxC"/>
</dbReference>
<protein>
    <submittedName>
        <fullName evidence="2">Acyl-CoA reductase</fullName>
    </submittedName>
</protein>
<reference evidence="2 3" key="1">
    <citation type="submission" date="2019-12" db="EMBL/GenBank/DDBJ databases">
        <title>Novel species isolated from a subtropical stream in China.</title>
        <authorList>
            <person name="Lu H."/>
        </authorList>
    </citation>
    <scope>NUCLEOTIDE SEQUENCE [LARGE SCALE GENOMIC DNA]</scope>
    <source>
        <strain evidence="2 3">CY42W</strain>
    </source>
</reference>
<name>A0ABW9W7T7_9BURK</name>
<organism evidence="2 3">
    <name type="scientific">Duganella levis</name>
    <dbReference type="NCBI Taxonomy" id="2692169"/>
    <lineage>
        <taxon>Bacteria</taxon>
        <taxon>Pseudomonadati</taxon>
        <taxon>Pseudomonadota</taxon>
        <taxon>Betaproteobacteria</taxon>
        <taxon>Burkholderiales</taxon>
        <taxon>Oxalobacteraceae</taxon>
        <taxon>Telluria group</taxon>
        <taxon>Duganella</taxon>
    </lineage>
</organism>
<evidence type="ECO:0000256" key="1">
    <source>
        <dbReference type="ARBA" id="ARBA00022857"/>
    </source>
</evidence>
<keyword evidence="1" id="KW-0521">NADP</keyword>
<keyword evidence="3" id="KW-1185">Reference proteome</keyword>
<evidence type="ECO:0000313" key="2">
    <source>
        <dbReference type="EMBL" id="MYN29773.1"/>
    </source>
</evidence>
<proteinExistence type="predicted"/>